<evidence type="ECO:0000313" key="2">
    <source>
        <dbReference type="Proteomes" id="UP000677803"/>
    </source>
</evidence>
<reference evidence="1" key="1">
    <citation type="submission" date="2021-05" db="EMBL/GenBank/DDBJ databases">
        <authorList>
            <person name="Tigano A."/>
        </authorList>
    </citation>
    <scope>NUCLEOTIDE SEQUENCE</scope>
</reference>
<name>A0A8S4BLE5_9TELE</name>
<accession>A0A8S4BLE5</accession>
<protein>
    <submittedName>
        <fullName evidence="1">(Atlantic silverside) hypothetical protein</fullName>
    </submittedName>
</protein>
<proteinExistence type="predicted"/>
<dbReference type="Proteomes" id="UP000677803">
    <property type="component" value="Unassembled WGS sequence"/>
</dbReference>
<keyword evidence="2" id="KW-1185">Reference proteome</keyword>
<evidence type="ECO:0000313" key="1">
    <source>
        <dbReference type="EMBL" id="CAG6007629.1"/>
    </source>
</evidence>
<dbReference type="AlphaFoldDB" id="A0A8S4BLE5"/>
<comment type="caution">
    <text evidence="1">The sequence shown here is derived from an EMBL/GenBank/DDBJ whole genome shotgun (WGS) entry which is preliminary data.</text>
</comment>
<gene>
    <name evidence="1" type="ORF">MMEN_LOCUS18788</name>
</gene>
<sequence length="78" mass="9072">MPSPAHYYNLFYHFHHPQLQVPEEKSIKEPRQHYCVNSSSGKCTHLCLFSYFLWVQPLAKSKGILAFLPPVKRTPVSD</sequence>
<organism evidence="1 2">
    <name type="scientific">Menidia menidia</name>
    <name type="common">Atlantic silverside</name>
    <dbReference type="NCBI Taxonomy" id="238744"/>
    <lineage>
        <taxon>Eukaryota</taxon>
        <taxon>Metazoa</taxon>
        <taxon>Chordata</taxon>
        <taxon>Craniata</taxon>
        <taxon>Vertebrata</taxon>
        <taxon>Euteleostomi</taxon>
        <taxon>Actinopterygii</taxon>
        <taxon>Neopterygii</taxon>
        <taxon>Teleostei</taxon>
        <taxon>Neoteleostei</taxon>
        <taxon>Acanthomorphata</taxon>
        <taxon>Ovalentaria</taxon>
        <taxon>Atherinomorphae</taxon>
        <taxon>Atheriniformes</taxon>
        <taxon>Atherinopsidae</taxon>
        <taxon>Menidiinae</taxon>
        <taxon>Menidia</taxon>
    </lineage>
</organism>
<dbReference type="EMBL" id="CAJRST010037777">
    <property type="protein sequence ID" value="CAG6007629.1"/>
    <property type="molecule type" value="Genomic_DNA"/>
</dbReference>